<protein>
    <recommendedName>
        <fullName evidence="4">Lipoprotein</fullName>
    </recommendedName>
</protein>
<accession>A0A2V1II17</accession>
<comment type="caution">
    <text evidence="2">The sequence shown here is derived from an EMBL/GenBank/DDBJ whole genome shotgun (WGS) entry which is preliminary data.</text>
</comment>
<keyword evidence="3" id="KW-1185">Reference proteome</keyword>
<keyword evidence="1" id="KW-0732">Signal</keyword>
<dbReference type="AlphaFoldDB" id="A0A2V1II17"/>
<organism evidence="2 3">
    <name type="scientific">Duncaniella muris</name>
    <dbReference type="NCBI Taxonomy" id="2094150"/>
    <lineage>
        <taxon>Bacteria</taxon>
        <taxon>Pseudomonadati</taxon>
        <taxon>Bacteroidota</taxon>
        <taxon>Bacteroidia</taxon>
        <taxon>Bacteroidales</taxon>
        <taxon>Muribaculaceae</taxon>
        <taxon>Duncaniella</taxon>
    </lineage>
</organism>
<dbReference type="PROSITE" id="PS51257">
    <property type="entry name" value="PROKAR_LIPOPROTEIN"/>
    <property type="match status" value="1"/>
</dbReference>
<evidence type="ECO:0000256" key="1">
    <source>
        <dbReference type="SAM" id="SignalP"/>
    </source>
</evidence>
<dbReference type="EMBL" id="PUEC01000041">
    <property type="protein sequence ID" value="PWB00465.1"/>
    <property type="molecule type" value="Genomic_DNA"/>
</dbReference>
<evidence type="ECO:0008006" key="4">
    <source>
        <dbReference type="Google" id="ProtNLM"/>
    </source>
</evidence>
<dbReference type="Proteomes" id="UP000244905">
    <property type="component" value="Unassembled WGS sequence"/>
</dbReference>
<proteinExistence type="predicted"/>
<name>A0A2V1II17_9BACT</name>
<sequence length="200" mass="21618">MKKTSIFTLLIVLCLAMVSCGGASNSASTDDAAGAINVDQLLADAENLVGDTIEIEGVCSHLCRHGGRKAFVVGSADSVLIRCEAFPLMGEPFPKSTIHQPIRVKGVVCEERIDEAAIQNMIRQYEEAQKAAAEAGEESQAEVESGCATERAAQGQKNLTAFDDRIADYRAKIAVRQEKEGKPYLSFYCLQAISYEILPE</sequence>
<evidence type="ECO:0000313" key="3">
    <source>
        <dbReference type="Proteomes" id="UP000244905"/>
    </source>
</evidence>
<gene>
    <name evidence="2" type="ORF">C5O23_12750</name>
</gene>
<reference evidence="3" key="1">
    <citation type="submission" date="2018-02" db="EMBL/GenBank/DDBJ databases">
        <authorList>
            <person name="Clavel T."/>
            <person name="Strowig T."/>
        </authorList>
    </citation>
    <scope>NUCLEOTIDE SEQUENCE [LARGE SCALE GENOMIC DNA]</scope>
    <source>
        <strain evidence="3">DSM 103720</strain>
    </source>
</reference>
<dbReference type="RefSeq" id="WP_107033307.1">
    <property type="nucleotide sequence ID" value="NZ_CAOLYA010000006.1"/>
</dbReference>
<feature type="chain" id="PRO_5015994255" description="Lipoprotein" evidence="1">
    <location>
        <begin position="24"/>
        <end position="200"/>
    </location>
</feature>
<evidence type="ECO:0000313" key="2">
    <source>
        <dbReference type="EMBL" id="PWB00465.1"/>
    </source>
</evidence>
<dbReference type="GeneID" id="82527191"/>
<feature type="signal peptide" evidence="1">
    <location>
        <begin position="1"/>
        <end position="23"/>
    </location>
</feature>